<evidence type="ECO:0000256" key="11">
    <source>
        <dbReference type="PIRSR" id="PIRSR001492-1"/>
    </source>
</evidence>
<keyword evidence="5 9" id="KW-0479">Metal-binding</keyword>
<dbReference type="GO" id="GO:0030145">
    <property type="term" value="F:manganese ion binding"/>
    <property type="evidence" value="ECO:0007669"/>
    <property type="project" value="UniProtKB-UniRule"/>
</dbReference>
<comment type="pathway">
    <text evidence="3 9">Carbohydrate degradation; glycolysis; pyruvate from D-glyceraldehyde 3-phosphate: step 3/5.</text>
</comment>
<dbReference type="RefSeq" id="WP_014894513.1">
    <property type="nucleotide sequence ID" value="NC_018497.1"/>
</dbReference>
<feature type="binding site" evidence="9 13">
    <location>
        <position position="397"/>
    </location>
    <ligand>
        <name>Mn(2+)</name>
        <dbReference type="ChEBI" id="CHEBI:29035"/>
        <label>1</label>
    </ligand>
</feature>
<dbReference type="SUPFAM" id="SSF64158">
    <property type="entry name" value="2,3-Bisphosphoglycerate-independent phosphoglycerate mutase, substrate-binding domain"/>
    <property type="match status" value="1"/>
</dbReference>
<dbReference type="PANTHER" id="PTHR31637:SF0">
    <property type="entry name" value="2,3-BISPHOSPHOGLYCERATE-INDEPENDENT PHOSPHOGLYCERATE MUTASE"/>
    <property type="match status" value="1"/>
</dbReference>
<feature type="binding site" evidence="9 12">
    <location>
        <position position="188"/>
    </location>
    <ligand>
        <name>substrate</name>
    </ligand>
</feature>
<dbReference type="PANTHER" id="PTHR31637">
    <property type="entry name" value="2,3-BISPHOSPHOGLYCERATE-INDEPENDENT PHOSPHOGLYCERATE MUTASE"/>
    <property type="match status" value="1"/>
</dbReference>
<comment type="catalytic activity">
    <reaction evidence="1 9">
        <text>(2R)-2-phosphoglycerate = (2R)-3-phosphoglycerate</text>
        <dbReference type="Rhea" id="RHEA:15901"/>
        <dbReference type="ChEBI" id="CHEBI:58272"/>
        <dbReference type="ChEBI" id="CHEBI:58289"/>
        <dbReference type="EC" id="5.4.2.12"/>
    </reaction>
</comment>
<feature type="domain" description="Metalloenzyme" evidence="14">
    <location>
        <begin position="3"/>
        <end position="493"/>
    </location>
</feature>
<evidence type="ECO:0000259" key="15">
    <source>
        <dbReference type="Pfam" id="PF06415"/>
    </source>
</evidence>
<proteinExistence type="inferred from homology"/>
<feature type="binding site" evidence="9 13">
    <location>
        <position position="438"/>
    </location>
    <ligand>
        <name>Mn(2+)</name>
        <dbReference type="ChEBI" id="CHEBI:29035"/>
        <label>2</label>
    </ligand>
</feature>
<evidence type="ECO:0000256" key="1">
    <source>
        <dbReference type="ARBA" id="ARBA00000370"/>
    </source>
</evidence>
<feature type="binding site" evidence="9 12">
    <location>
        <begin position="257"/>
        <end position="260"/>
    </location>
    <ligand>
        <name>substrate</name>
    </ligand>
</feature>
<dbReference type="SUPFAM" id="SSF53649">
    <property type="entry name" value="Alkaline phosphatase-like"/>
    <property type="match status" value="1"/>
</dbReference>
<dbReference type="CDD" id="cd16010">
    <property type="entry name" value="iPGM"/>
    <property type="match status" value="1"/>
</dbReference>
<accession>A0ABC7ZK58</accession>
<evidence type="ECO:0000256" key="9">
    <source>
        <dbReference type="HAMAP-Rule" id="MF_01038"/>
    </source>
</evidence>
<protein>
    <recommendedName>
        <fullName evidence="9 10">2,3-bisphosphoglycerate-independent phosphoglycerate mutase</fullName>
        <shortName evidence="9">BPG-independent PGAM</shortName>
        <shortName evidence="9">Phosphoglyceromutase</shortName>
        <shortName evidence="9">iPGM</shortName>
        <ecNumber evidence="9 10">5.4.2.12</ecNumber>
    </recommendedName>
</protein>
<feature type="binding site" evidence="9 13">
    <location>
        <position position="61"/>
    </location>
    <ligand>
        <name>Mn(2+)</name>
        <dbReference type="ChEBI" id="CHEBI:29035"/>
        <label>2</label>
    </ligand>
</feature>
<feature type="binding site" evidence="9 13">
    <location>
        <position position="456"/>
    </location>
    <ligand>
        <name>Mn(2+)</name>
        <dbReference type="ChEBI" id="CHEBI:29035"/>
        <label>1</label>
    </ligand>
</feature>
<dbReference type="Gene3D" id="3.40.1450.10">
    <property type="entry name" value="BPG-independent phosphoglycerate mutase, domain B"/>
    <property type="match status" value="1"/>
</dbReference>
<dbReference type="PIRSF" id="PIRSF001492">
    <property type="entry name" value="IPGAM"/>
    <property type="match status" value="1"/>
</dbReference>
<feature type="binding site" evidence="9 12">
    <location>
        <begin position="150"/>
        <end position="151"/>
    </location>
    <ligand>
        <name>substrate</name>
    </ligand>
</feature>
<dbReference type="HAMAP" id="MF_01038">
    <property type="entry name" value="GpmI"/>
    <property type="match status" value="1"/>
</dbReference>
<dbReference type="GO" id="GO:0006096">
    <property type="term" value="P:glycolytic process"/>
    <property type="evidence" value="ECO:0007669"/>
    <property type="project" value="UniProtKB-UniRule"/>
</dbReference>
<evidence type="ECO:0000256" key="13">
    <source>
        <dbReference type="PIRSR" id="PIRSR001492-3"/>
    </source>
</evidence>
<dbReference type="EC" id="5.4.2.12" evidence="9 10"/>
<keyword evidence="6 9" id="KW-0324">Glycolysis</keyword>
<dbReference type="NCBIfam" id="TIGR01307">
    <property type="entry name" value="pgm_bpd_ind"/>
    <property type="match status" value="1"/>
</dbReference>
<evidence type="ECO:0000256" key="4">
    <source>
        <dbReference type="ARBA" id="ARBA00008819"/>
    </source>
</evidence>
<evidence type="ECO:0000256" key="2">
    <source>
        <dbReference type="ARBA" id="ARBA00002315"/>
    </source>
</evidence>
<evidence type="ECO:0000256" key="5">
    <source>
        <dbReference type="ARBA" id="ARBA00022723"/>
    </source>
</evidence>
<reference evidence="16 17" key="1">
    <citation type="journal article" date="2012" name="J. Bacteriol.">
        <title>Draft Genome Sequences of Four Axenic Mycoplasma genitalium Strains Isolated from Denmark, Japan, and Australia.</title>
        <authorList>
            <person name="McGowin C.L."/>
            <person name="Ma L."/>
            <person name="Jensen J.S."/>
            <person name="Mancuso M.M."/>
            <person name="Hamasuna R."/>
            <person name="Adegboye D."/>
            <person name="Martin D.H."/>
        </authorList>
    </citation>
    <scope>NUCLEOTIDE SEQUENCE [LARGE SCALE GENOMIC DNA]</scope>
    <source>
        <strain evidence="16 17">M6320</strain>
    </source>
</reference>
<feature type="binding site" evidence="9 12">
    <location>
        <position position="122"/>
    </location>
    <ligand>
        <name>substrate</name>
    </ligand>
</feature>
<name>A0ABC7ZK58_MYCGT</name>
<comment type="similarity">
    <text evidence="4 9">Belongs to the BPG-independent phosphoglycerate mutase family.</text>
</comment>
<dbReference type="InterPro" id="IPR017850">
    <property type="entry name" value="Alkaline_phosphatase_core_sf"/>
</dbReference>
<dbReference type="Pfam" id="PF06415">
    <property type="entry name" value="iPGM_N"/>
    <property type="match status" value="1"/>
</dbReference>
<feature type="binding site" evidence="9 13">
    <location>
        <position position="401"/>
    </location>
    <ligand>
        <name>Mn(2+)</name>
        <dbReference type="ChEBI" id="CHEBI:29035"/>
        <label>1</label>
    </ligand>
</feature>
<dbReference type="Proteomes" id="UP000005254">
    <property type="component" value="Chromosome"/>
</dbReference>
<dbReference type="InterPro" id="IPR005995">
    <property type="entry name" value="Pgm_bpd_ind"/>
</dbReference>
<comment type="cofactor">
    <cofactor evidence="9">
        <name>Mn(2+)</name>
        <dbReference type="ChEBI" id="CHEBI:29035"/>
    </cofactor>
    <text evidence="9">Binds 2 manganese ions per subunit.</text>
</comment>
<evidence type="ECO:0000313" key="16">
    <source>
        <dbReference type="EMBL" id="AFQ04263.1"/>
    </source>
</evidence>
<dbReference type="InterPro" id="IPR011258">
    <property type="entry name" value="BPG-indep_PGM_N"/>
</dbReference>
<dbReference type="Pfam" id="PF01676">
    <property type="entry name" value="Metalloenzyme"/>
    <property type="match status" value="1"/>
</dbReference>
<evidence type="ECO:0000259" key="14">
    <source>
        <dbReference type="Pfam" id="PF01676"/>
    </source>
</evidence>
<dbReference type="EMBL" id="CP003772">
    <property type="protein sequence ID" value="AFQ04263.1"/>
    <property type="molecule type" value="Genomic_DNA"/>
</dbReference>
<dbReference type="KEGG" id="mgx:CM1_02580"/>
<feature type="binding site" evidence="9 12">
    <location>
        <position position="182"/>
    </location>
    <ligand>
        <name>substrate</name>
    </ligand>
</feature>
<dbReference type="AlphaFoldDB" id="A0ABC7ZK58"/>
<gene>
    <name evidence="9" type="primary">gpmI</name>
    <name evidence="16" type="ORF">CM1_02580</name>
</gene>
<keyword evidence="8 9" id="KW-0413">Isomerase</keyword>
<evidence type="ECO:0000256" key="8">
    <source>
        <dbReference type="ARBA" id="ARBA00023235"/>
    </source>
</evidence>
<sequence length="507" mass="56957">MHKKVLLAILDGYGISNAIYGNAVQNANTPMLDELINSYPCVLLDASGEAVGLPMGQIGNSEVGHLNIGAGRVVYTGLSLINQHIKDRSFFANKAFLKTIEHVEKNHSKIHLIGLFSNGGVHSHNEHLLALIELFSKHAKVVLHLFGDGRDVAPCSLKQDLEKLMIFLKNYPNVVIGTIGGRYYGMDRDQRWDREMIAYKALLGVSKNKFNDPISYIETQYQNQITDEFIYPAINANLNSDQFALNNNDGVIFFNFRPDRARQMSHLIFNSNYYNYQPELKRKENLFFVTMMNYEGIVPSEVAFPPQTIKNSLGEVIANNNLKQLRIAETEKYAHVTFFFDGGFEVNLSNETKTLIPSLKVATYDLAPEMSCKAITDALLEKLNNFDFTVLNFANPDMVGHTGNYQACIKALEALDVQIKRIVYFCKANQITMFLTADHGNAEVMIDNNNNPVTKHTINPVPFVCTDKNVNFNQTGILANIAPTILEYLNLSKPKEMTAKSLLKNNN</sequence>
<dbReference type="InterPro" id="IPR006124">
    <property type="entry name" value="Metalloenzyme"/>
</dbReference>
<feature type="active site" description="Phosphoserine intermediate" evidence="9 11">
    <location>
        <position position="61"/>
    </location>
</feature>
<organism evidence="16 17">
    <name type="scientific">Mycoplasmoides genitalium M6320</name>
    <dbReference type="NCBI Taxonomy" id="662945"/>
    <lineage>
        <taxon>Bacteria</taxon>
        <taxon>Bacillati</taxon>
        <taxon>Mycoplasmatota</taxon>
        <taxon>Mycoplasmoidales</taxon>
        <taxon>Mycoplasmoidaceae</taxon>
        <taxon>Mycoplasmoides</taxon>
    </lineage>
</organism>
<dbReference type="InterPro" id="IPR036646">
    <property type="entry name" value="PGAM_B_sf"/>
</dbReference>
<evidence type="ECO:0000256" key="10">
    <source>
        <dbReference type="NCBIfam" id="TIGR01307"/>
    </source>
</evidence>
<dbReference type="Gene3D" id="3.40.720.10">
    <property type="entry name" value="Alkaline Phosphatase, subunit A"/>
    <property type="match status" value="1"/>
</dbReference>
<evidence type="ECO:0000256" key="12">
    <source>
        <dbReference type="PIRSR" id="PIRSR001492-2"/>
    </source>
</evidence>
<dbReference type="GO" id="GO:0004619">
    <property type="term" value="F:phosphoglycerate mutase activity"/>
    <property type="evidence" value="ECO:0007669"/>
    <property type="project" value="UniProtKB-UniRule"/>
</dbReference>
<keyword evidence="7 9" id="KW-0464">Manganese</keyword>
<evidence type="ECO:0000256" key="7">
    <source>
        <dbReference type="ARBA" id="ARBA00023211"/>
    </source>
</evidence>
<feature type="binding site" evidence="9 13">
    <location>
        <position position="439"/>
    </location>
    <ligand>
        <name>Mn(2+)</name>
        <dbReference type="ChEBI" id="CHEBI:29035"/>
        <label>2</label>
    </ligand>
</feature>
<evidence type="ECO:0000256" key="3">
    <source>
        <dbReference type="ARBA" id="ARBA00004798"/>
    </source>
</evidence>
<comment type="function">
    <text evidence="2 9">Catalyzes the interconversion of 2-phosphoglycerate and 3-phosphoglycerate.</text>
</comment>
<feature type="domain" description="BPG-independent PGAM N-terminal" evidence="15">
    <location>
        <begin position="81"/>
        <end position="295"/>
    </location>
</feature>
<comment type="subunit">
    <text evidence="9">Monomer.</text>
</comment>
<evidence type="ECO:0000313" key="17">
    <source>
        <dbReference type="Proteomes" id="UP000005254"/>
    </source>
</evidence>
<dbReference type="FunFam" id="3.40.1450.10:FF:000002">
    <property type="entry name" value="2,3-bisphosphoglycerate-independent phosphoglycerate mutase"/>
    <property type="match status" value="1"/>
</dbReference>
<evidence type="ECO:0000256" key="6">
    <source>
        <dbReference type="ARBA" id="ARBA00023152"/>
    </source>
</evidence>
<feature type="binding site" evidence="9 12">
    <location>
        <position position="332"/>
    </location>
    <ligand>
        <name>substrate</name>
    </ligand>
</feature>
<feature type="binding site" evidence="9 13">
    <location>
        <position position="11"/>
    </location>
    <ligand>
        <name>Mn(2+)</name>
        <dbReference type="ChEBI" id="CHEBI:29035"/>
        <label>2</label>
    </ligand>
</feature>